<feature type="compositionally biased region" description="Basic and acidic residues" evidence="1">
    <location>
        <begin position="186"/>
        <end position="199"/>
    </location>
</feature>
<dbReference type="EMBL" id="KB908537">
    <property type="protein sequence ID" value="EOA88418.1"/>
    <property type="molecule type" value="Genomic_DNA"/>
</dbReference>
<reference evidence="2 3" key="1">
    <citation type="journal article" date="2012" name="PLoS Pathog.">
        <title>Diverse lifestyles and strategies of plant pathogenesis encoded in the genomes of eighteen Dothideomycetes fungi.</title>
        <authorList>
            <person name="Ohm R.A."/>
            <person name="Feau N."/>
            <person name="Henrissat B."/>
            <person name="Schoch C.L."/>
            <person name="Horwitz B.A."/>
            <person name="Barry K.W."/>
            <person name="Condon B.J."/>
            <person name="Copeland A.C."/>
            <person name="Dhillon B."/>
            <person name="Glaser F."/>
            <person name="Hesse C.N."/>
            <person name="Kosti I."/>
            <person name="LaButti K."/>
            <person name="Lindquist E.A."/>
            <person name="Lucas S."/>
            <person name="Salamov A.A."/>
            <person name="Bradshaw R.E."/>
            <person name="Ciuffetti L."/>
            <person name="Hamelin R.C."/>
            <person name="Kema G.H.J."/>
            <person name="Lawrence C."/>
            <person name="Scott J.A."/>
            <person name="Spatafora J.W."/>
            <person name="Turgeon B.G."/>
            <person name="de Wit P.J.G.M."/>
            <person name="Zhong S."/>
            <person name="Goodwin S.B."/>
            <person name="Grigoriev I.V."/>
        </authorList>
    </citation>
    <scope>NUCLEOTIDE SEQUENCE [LARGE SCALE GENOMIC DNA]</scope>
    <source>
        <strain evidence="3">28A</strain>
    </source>
</reference>
<dbReference type="RefSeq" id="XP_008023742.1">
    <property type="nucleotide sequence ID" value="XM_008025551.1"/>
</dbReference>
<dbReference type="Proteomes" id="UP000016935">
    <property type="component" value="Unassembled WGS sequence"/>
</dbReference>
<evidence type="ECO:0000256" key="1">
    <source>
        <dbReference type="SAM" id="MobiDB-lite"/>
    </source>
</evidence>
<dbReference type="AlphaFoldDB" id="R0K5W3"/>
<organism evidence="2 3">
    <name type="scientific">Exserohilum turcicum (strain 28A)</name>
    <name type="common">Northern leaf blight fungus</name>
    <name type="synonym">Setosphaeria turcica</name>
    <dbReference type="NCBI Taxonomy" id="671987"/>
    <lineage>
        <taxon>Eukaryota</taxon>
        <taxon>Fungi</taxon>
        <taxon>Dikarya</taxon>
        <taxon>Ascomycota</taxon>
        <taxon>Pezizomycotina</taxon>
        <taxon>Dothideomycetes</taxon>
        <taxon>Pleosporomycetidae</taxon>
        <taxon>Pleosporales</taxon>
        <taxon>Pleosporineae</taxon>
        <taxon>Pleosporaceae</taxon>
        <taxon>Exserohilum</taxon>
    </lineage>
</organism>
<sequence length="259" mass="29430">MVESLGREDLQVASEAPIYRQQEVLAMGNEKAAANSAHEITPLSTRSCSTNGDEDLPEGCELAPRLDKIVKSRGQQQHAQNTRKLRKRKWRVSKQFSCPQKIIARFAYPAESRPSTSHHSTPTETAAPTISSPHGLKSLPKPFSVFTQALRCVSSYMRPYINLSFSSFRNAILESSDVNTQHKTRAHVEDERKKSRGKERHEKVVRVVAFVVDDQAEARPIEMRARYKRVREIIRASGYRVEEELYGAQIMEALRALRQ</sequence>
<dbReference type="HOGENOM" id="CLU_1074287_0_0_1"/>
<keyword evidence="3" id="KW-1185">Reference proteome</keyword>
<feature type="compositionally biased region" description="Low complexity" evidence="1">
    <location>
        <begin position="111"/>
        <end position="125"/>
    </location>
</feature>
<dbReference type="GeneID" id="19404360"/>
<feature type="region of interest" description="Disordered" evidence="1">
    <location>
        <begin position="109"/>
        <end position="134"/>
    </location>
</feature>
<reference evidence="2 3" key="2">
    <citation type="journal article" date="2013" name="PLoS Genet.">
        <title>Comparative genome structure, secondary metabolite, and effector coding capacity across Cochliobolus pathogens.</title>
        <authorList>
            <person name="Condon B.J."/>
            <person name="Leng Y."/>
            <person name="Wu D."/>
            <person name="Bushley K.E."/>
            <person name="Ohm R.A."/>
            <person name="Otillar R."/>
            <person name="Martin J."/>
            <person name="Schackwitz W."/>
            <person name="Grimwood J."/>
            <person name="MohdZainudin N."/>
            <person name="Xue C."/>
            <person name="Wang R."/>
            <person name="Manning V.A."/>
            <person name="Dhillon B."/>
            <person name="Tu Z.J."/>
            <person name="Steffenson B.J."/>
            <person name="Salamov A."/>
            <person name="Sun H."/>
            <person name="Lowry S."/>
            <person name="LaButti K."/>
            <person name="Han J."/>
            <person name="Copeland A."/>
            <person name="Lindquist E."/>
            <person name="Barry K."/>
            <person name="Schmutz J."/>
            <person name="Baker S.E."/>
            <person name="Ciuffetti L.M."/>
            <person name="Grigoriev I.V."/>
            <person name="Zhong S."/>
            <person name="Turgeon B.G."/>
        </authorList>
    </citation>
    <scope>NUCLEOTIDE SEQUENCE [LARGE SCALE GENOMIC DNA]</scope>
    <source>
        <strain evidence="3">28A</strain>
    </source>
</reference>
<name>R0K5W3_EXST2</name>
<accession>R0K5W3</accession>
<protein>
    <submittedName>
        <fullName evidence="2">Uncharacterized protein</fullName>
    </submittedName>
</protein>
<gene>
    <name evidence="2" type="ORF">SETTUDRAFT_38473</name>
</gene>
<proteinExistence type="predicted"/>
<evidence type="ECO:0000313" key="2">
    <source>
        <dbReference type="EMBL" id="EOA88418.1"/>
    </source>
</evidence>
<feature type="region of interest" description="Disordered" evidence="1">
    <location>
        <begin position="179"/>
        <end position="199"/>
    </location>
</feature>
<dbReference type="OrthoDB" id="3679294at2759"/>
<evidence type="ECO:0000313" key="3">
    <source>
        <dbReference type="Proteomes" id="UP000016935"/>
    </source>
</evidence>